<comment type="caution">
    <text evidence="17">The sequence shown here is derived from an EMBL/GenBank/DDBJ whole genome shotgun (WGS) entry which is preliminary data.</text>
</comment>
<dbReference type="GO" id="GO:0089718">
    <property type="term" value="P:amino acid import across plasma membrane"/>
    <property type="evidence" value="ECO:0007669"/>
    <property type="project" value="TreeGrafter"/>
</dbReference>
<comment type="function">
    <text evidence="13">Unusual broad substrate spectrum amino acid:sodium cotransporter that promotes absorption of the D isomers of essential amino acids. Neutral amino acids are the preferred substrates, especially methionine and phenylalanine.</text>
</comment>
<gene>
    <name evidence="17" type="ORF">SK128_018615</name>
</gene>
<dbReference type="AlphaFoldDB" id="A0AAN8WL66"/>
<comment type="similarity">
    <text evidence="2 15">Belongs to the sodium:neurotransmitter symporter (SNF) (TC 2.A.22) family.</text>
</comment>
<keyword evidence="9" id="KW-0406">Ion transport</keyword>
<dbReference type="PANTHER" id="PTHR11616:SF321">
    <property type="entry name" value="SODIUM-DEPENDENT NUTRIENT AMINO ACID TRANSPORTER 1-RELATED"/>
    <property type="match status" value="1"/>
</dbReference>
<sequence>MEDEIARGYWPNQIEFLLSCLGYCIGLGNVWRFPYLAYKNGGAAFLIPYGIMLLCAGIPMFFMELALGQYVSLGPSVIFQKMAPLFSGVGWAMVIISLLTCAYYNLILAWAFFYTFASFSKDLPWGHCNNDFNSVETEC</sequence>
<dbReference type="InterPro" id="IPR000175">
    <property type="entry name" value="Na/ntran_symport"/>
</dbReference>
<evidence type="ECO:0000256" key="5">
    <source>
        <dbReference type="ARBA" id="ARBA00022847"/>
    </source>
</evidence>
<feature type="transmembrane region" description="Helical" evidence="16">
    <location>
        <begin position="91"/>
        <end position="113"/>
    </location>
</feature>
<dbReference type="InterPro" id="IPR037272">
    <property type="entry name" value="SNS_sf"/>
</dbReference>
<reference evidence="17 18" key="1">
    <citation type="submission" date="2023-11" db="EMBL/GenBank/DDBJ databases">
        <title>Halocaridina rubra genome assembly.</title>
        <authorList>
            <person name="Smith C."/>
        </authorList>
    </citation>
    <scope>NUCLEOTIDE SEQUENCE [LARGE SCALE GENOMIC DNA]</scope>
    <source>
        <strain evidence="17">EP-1</strain>
        <tissue evidence="17">Whole</tissue>
    </source>
</reference>
<dbReference type="EMBL" id="JAXCGZ010018951">
    <property type="protein sequence ID" value="KAK7067022.1"/>
    <property type="molecule type" value="Genomic_DNA"/>
</dbReference>
<keyword evidence="6" id="KW-0029">Amino-acid transport</keyword>
<evidence type="ECO:0000256" key="14">
    <source>
        <dbReference type="PIRSR" id="PIRSR600175-1"/>
    </source>
</evidence>
<dbReference type="SUPFAM" id="SSF161070">
    <property type="entry name" value="SNF-like"/>
    <property type="match status" value="1"/>
</dbReference>
<evidence type="ECO:0000256" key="11">
    <source>
        <dbReference type="ARBA" id="ARBA00023180"/>
    </source>
</evidence>
<feature type="transmembrane region" description="Helical" evidence="16">
    <location>
        <begin position="46"/>
        <end position="71"/>
    </location>
</feature>
<evidence type="ECO:0000256" key="2">
    <source>
        <dbReference type="ARBA" id="ARBA00006459"/>
    </source>
</evidence>
<evidence type="ECO:0000313" key="18">
    <source>
        <dbReference type="Proteomes" id="UP001381693"/>
    </source>
</evidence>
<name>A0AAN8WL66_HALRR</name>
<keyword evidence="14" id="KW-0479">Metal-binding</keyword>
<feature type="binding site" evidence="14">
    <location>
        <position position="22"/>
    </location>
    <ligand>
        <name>Na(+)</name>
        <dbReference type="ChEBI" id="CHEBI:29101"/>
        <label>1</label>
    </ligand>
</feature>
<evidence type="ECO:0000256" key="12">
    <source>
        <dbReference type="ARBA" id="ARBA00023201"/>
    </source>
</evidence>
<organism evidence="17 18">
    <name type="scientific">Halocaridina rubra</name>
    <name type="common">Hawaiian red shrimp</name>
    <dbReference type="NCBI Taxonomy" id="373956"/>
    <lineage>
        <taxon>Eukaryota</taxon>
        <taxon>Metazoa</taxon>
        <taxon>Ecdysozoa</taxon>
        <taxon>Arthropoda</taxon>
        <taxon>Crustacea</taxon>
        <taxon>Multicrustacea</taxon>
        <taxon>Malacostraca</taxon>
        <taxon>Eumalacostraca</taxon>
        <taxon>Eucarida</taxon>
        <taxon>Decapoda</taxon>
        <taxon>Pleocyemata</taxon>
        <taxon>Caridea</taxon>
        <taxon>Atyoidea</taxon>
        <taxon>Atyidae</taxon>
        <taxon>Halocaridina</taxon>
    </lineage>
</organism>
<evidence type="ECO:0000313" key="17">
    <source>
        <dbReference type="EMBL" id="KAK7067022.1"/>
    </source>
</evidence>
<proteinExistence type="inferred from homology"/>
<evidence type="ECO:0000256" key="10">
    <source>
        <dbReference type="ARBA" id="ARBA00023136"/>
    </source>
</evidence>
<evidence type="ECO:0000256" key="6">
    <source>
        <dbReference type="ARBA" id="ARBA00022970"/>
    </source>
</evidence>
<comment type="subcellular location">
    <subcellularLocation>
        <location evidence="1">Membrane</location>
        <topology evidence="1">Multi-pass membrane protein</topology>
    </subcellularLocation>
</comment>
<feature type="binding site" evidence="14">
    <location>
        <position position="29"/>
    </location>
    <ligand>
        <name>Na(+)</name>
        <dbReference type="ChEBI" id="CHEBI:29101"/>
        <label>1</label>
    </ligand>
</feature>
<dbReference type="Proteomes" id="UP001381693">
    <property type="component" value="Unassembled WGS sequence"/>
</dbReference>
<evidence type="ECO:0000256" key="7">
    <source>
        <dbReference type="ARBA" id="ARBA00022989"/>
    </source>
</evidence>
<evidence type="ECO:0000256" key="8">
    <source>
        <dbReference type="ARBA" id="ARBA00023053"/>
    </source>
</evidence>
<dbReference type="Pfam" id="PF00209">
    <property type="entry name" value="SNF"/>
    <property type="match status" value="1"/>
</dbReference>
<keyword evidence="18" id="KW-1185">Reference proteome</keyword>
<evidence type="ECO:0000256" key="3">
    <source>
        <dbReference type="ARBA" id="ARBA00022448"/>
    </source>
</evidence>
<keyword evidence="3 15" id="KW-0813">Transport</keyword>
<protein>
    <recommendedName>
        <fullName evidence="15">Transporter</fullName>
    </recommendedName>
</protein>
<keyword evidence="4 15" id="KW-0812">Transmembrane</keyword>
<keyword evidence="7 16" id="KW-1133">Transmembrane helix</keyword>
<dbReference type="GO" id="GO:0005283">
    <property type="term" value="F:amino acid:sodium symporter activity"/>
    <property type="evidence" value="ECO:0007669"/>
    <property type="project" value="TreeGrafter"/>
</dbReference>
<evidence type="ECO:0000256" key="13">
    <source>
        <dbReference type="ARBA" id="ARBA00037785"/>
    </source>
</evidence>
<evidence type="ECO:0000256" key="16">
    <source>
        <dbReference type="SAM" id="Phobius"/>
    </source>
</evidence>
<evidence type="ECO:0000256" key="1">
    <source>
        <dbReference type="ARBA" id="ARBA00004141"/>
    </source>
</evidence>
<dbReference type="GO" id="GO:0046872">
    <property type="term" value="F:metal ion binding"/>
    <property type="evidence" value="ECO:0007669"/>
    <property type="project" value="UniProtKB-KW"/>
</dbReference>
<keyword evidence="8 14" id="KW-0915">Sodium</keyword>
<keyword evidence="12" id="KW-0739">Sodium transport</keyword>
<evidence type="ECO:0000256" key="15">
    <source>
        <dbReference type="RuleBase" id="RU003732"/>
    </source>
</evidence>
<keyword evidence="11" id="KW-0325">Glycoprotein</keyword>
<dbReference type="PROSITE" id="PS50267">
    <property type="entry name" value="NA_NEUROTRAN_SYMP_3"/>
    <property type="match status" value="1"/>
</dbReference>
<keyword evidence="5 15" id="KW-0769">Symport</keyword>
<dbReference type="PRINTS" id="PR00176">
    <property type="entry name" value="NANEUSMPORT"/>
</dbReference>
<dbReference type="PROSITE" id="PS00610">
    <property type="entry name" value="NA_NEUROTRAN_SYMP_1"/>
    <property type="match status" value="1"/>
</dbReference>
<keyword evidence="10 16" id="KW-0472">Membrane</keyword>
<evidence type="ECO:0000256" key="9">
    <source>
        <dbReference type="ARBA" id="ARBA00023065"/>
    </source>
</evidence>
<accession>A0AAN8WL66</accession>
<dbReference type="GO" id="GO:0005886">
    <property type="term" value="C:plasma membrane"/>
    <property type="evidence" value="ECO:0007669"/>
    <property type="project" value="TreeGrafter"/>
</dbReference>
<dbReference type="PANTHER" id="PTHR11616">
    <property type="entry name" value="SODIUM/CHLORIDE DEPENDENT TRANSPORTER"/>
    <property type="match status" value="1"/>
</dbReference>
<evidence type="ECO:0000256" key="4">
    <source>
        <dbReference type="ARBA" id="ARBA00022692"/>
    </source>
</evidence>